<keyword evidence="3" id="KW-0808">Transferase</keyword>
<accession>A0ABN2M8L5</accession>
<keyword evidence="7" id="KW-0067">ATP-binding</keyword>
<dbReference type="Gene3D" id="3.30.460.10">
    <property type="entry name" value="Beta Polymerase, domain 2"/>
    <property type="match status" value="1"/>
</dbReference>
<keyword evidence="8" id="KW-0460">Magnesium</keyword>
<dbReference type="Pfam" id="PF01909">
    <property type="entry name" value="NTP_transf_2"/>
    <property type="match status" value="1"/>
</dbReference>
<evidence type="ECO:0000256" key="5">
    <source>
        <dbReference type="ARBA" id="ARBA00022723"/>
    </source>
</evidence>
<organism evidence="12 13">
    <name type="scientific">Agromyces neolithicus</name>
    <dbReference type="NCBI Taxonomy" id="269420"/>
    <lineage>
        <taxon>Bacteria</taxon>
        <taxon>Bacillati</taxon>
        <taxon>Actinomycetota</taxon>
        <taxon>Actinomycetes</taxon>
        <taxon>Micrococcales</taxon>
        <taxon>Microbacteriaceae</taxon>
        <taxon>Agromyces</taxon>
    </lineage>
</organism>
<dbReference type="SUPFAM" id="SSF81301">
    <property type="entry name" value="Nucleotidyltransferase"/>
    <property type="match status" value="1"/>
</dbReference>
<evidence type="ECO:0000256" key="2">
    <source>
        <dbReference type="ARBA" id="ARBA00022649"/>
    </source>
</evidence>
<dbReference type="RefSeq" id="WP_344296600.1">
    <property type="nucleotide sequence ID" value="NZ_BAAANJ010000009.1"/>
</dbReference>
<reference evidence="12 13" key="1">
    <citation type="journal article" date="2019" name="Int. J. Syst. Evol. Microbiol.">
        <title>The Global Catalogue of Microorganisms (GCM) 10K type strain sequencing project: providing services to taxonomists for standard genome sequencing and annotation.</title>
        <authorList>
            <consortium name="The Broad Institute Genomics Platform"/>
            <consortium name="The Broad Institute Genome Sequencing Center for Infectious Disease"/>
            <person name="Wu L."/>
            <person name="Ma J."/>
        </authorList>
    </citation>
    <scope>NUCLEOTIDE SEQUENCE [LARGE SCALE GENOMIC DNA]</scope>
    <source>
        <strain evidence="12 13">JCM 14322</strain>
    </source>
</reference>
<evidence type="ECO:0000259" key="11">
    <source>
        <dbReference type="PROSITE" id="PS50943"/>
    </source>
</evidence>
<gene>
    <name evidence="12" type="ORF">GCM10009749_24820</name>
</gene>
<protein>
    <recommendedName>
        <fullName evidence="11">HTH cro/C1-type domain-containing protein</fullName>
    </recommendedName>
</protein>
<keyword evidence="5" id="KW-0479">Metal-binding</keyword>
<evidence type="ECO:0000256" key="1">
    <source>
        <dbReference type="ARBA" id="ARBA00001946"/>
    </source>
</evidence>
<dbReference type="Pfam" id="PF01381">
    <property type="entry name" value="HTH_3"/>
    <property type="match status" value="1"/>
</dbReference>
<dbReference type="PROSITE" id="PS50943">
    <property type="entry name" value="HTH_CROC1"/>
    <property type="match status" value="1"/>
</dbReference>
<feature type="domain" description="HTH cro/C1-type" evidence="11">
    <location>
        <begin position="12"/>
        <end position="55"/>
    </location>
</feature>
<feature type="compositionally biased region" description="Polar residues" evidence="10">
    <location>
        <begin position="1"/>
        <end position="10"/>
    </location>
</feature>
<dbReference type="Proteomes" id="UP001500002">
    <property type="component" value="Unassembled WGS sequence"/>
</dbReference>
<evidence type="ECO:0000256" key="9">
    <source>
        <dbReference type="ARBA" id="ARBA00038276"/>
    </source>
</evidence>
<dbReference type="CDD" id="cd00093">
    <property type="entry name" value="HTH_XRE"/>
    <property type="match status" value="1"/>
</dbReference>
<evidence type="ECO:0000256" key="7">
    <source>
        <dbReference type="ARBA" id="ARBA00022840"/>
    </source>
</evidence>
<keyword evidence="2" id="KW-1277">Toxin-antitoxin system</keyword>
<dbReference type="PANTHER" id="PTHR33571">
    <property type="entry name" value="SSL8005 PROTEIN"/>
    <property type="match status" value="1"/>
</dbReference>
<sequence>MSARQDSASTLVRRAREDVGMSQRELAERAGLKQPNLAAIESGVREPSSELLGRILRSARLRPSIPLELFASRIRGLGPRYGVNNIRVFGSAARGTDTERSDVDLLVDAADDVDFLTLAAFRDEVASIVGFPVDAVVDDPDDEIVRVIRREAVPL</sequence>
<evidence type="ECO:0000256" key="10">
    <source>
        <dbReference type="SAM" id="MobiDB-lite"/>
    </source>
</evidence>
<dbReference type="Gene3D" id="1.10.260.40">
    <property type="entry name" value="lambda repressor-like DNA-binding domains"/>
    <property type="match status" value="1"/>
</dbReference>
<dbReference type="EMBL" id="BAAANJ010000009">
    <property type="protein sequence ID" value="GAA1814404.1"/>
    <property type="molecule type" value="Genomic_DNA"/>
</dbReference>
<evidence type="ECO:0000313" key="13">
    <source>
        <dbReference type="Proteomes" id="UP001500002"/>
    </source>
</evidence>
<dbReference type="InterPro" id="IPR002934">
    <property type="entry name" value="Polymerase_NTP_transf_dom"/>
</dbReference>
<evidence type="ECO:0000256" key="6">
    <source>
        <dbReference type="ARBA" id="ARBA00022741"/>
    </source>
</evidence>
<dbReference type="InterPro" id="IPR052038">
    <property type="entry name" value="Type-VII_TA_antitoxin"/>
</dbReference>
<keyword evidence="6" id="KW-0547">Nucleotide-binding</keyword>
<proteinExistence type="inferred from homology"/>
<keyword evidence="4" id="KW-0548">Nucleotidyltransferase</keyword>
<keyword evidence="13" id="KW-1185">Reference proteome</keyword>
<comment type="cofactor">
    <cofactor evidence="1">
        <name>Mg(2+)</name>
        <dbReference type="ChEBI" id="CHEBI:18420"/>
    </cofactor>
</comment>
<dbReference type="PANTHER" id="PTHR33571:SF12">
    <property type="entry name" value="BSL3053 PROTEIN"/>
    <property type="match status" value="1"/>
</dbReference>
<evidence type="ECO:0000256" key="8">
    <source>
        <dbReference type="ARBA" id="ARBA00022842"/>
    </source>
</evidence>
<dbReference type="CDD" id="cd05403">
    <property type="entry name" value="NT_KNTase_like"/>
    <property type="match status" value="1"/>
</dbReference>
<name>A0ABN2M8L5_9MICO</name>
<dbReference type="InterPro" id="IPR010982">
    <property type="entry name" value="Lambda_DNA-bd_dom_sf"/>
</dbReference>
<dbReference type="SMART" id="SM00530">
    <property type="entry name" value="HTH_XRE"/>
    <property type="match status" value="1"/>
</dbReference>
<evidence type="ECO:0000256" key="4">
    <source>
        <dbReference type="ARBA" id="ARBA00022695"/>
    </source>
</evidence>
<evidence type="ECO:0000256" key="3">
    <source>
        <dbReference type="ARBA" id="ARBA00022679"/>
    </source>
</evidence>
<evidence type="ECO:0000313" key="12">
    <source>
        <dbReference type="EMBL" id="GAA1814404.1"/>
    </source>
</evidence>
<dbReference type="SUPFAM" id="SSF47413">
    <property type="entry name" value="lambda repressor-like DNA-binding domains"/>
    <property type="match status" value="1"/>
</dbReference>
<feature type="region of interest" description="Disordered" evidence="10">
    <location>
        <begin position="1"/>
        <end position="22"/>
    </location>
</feature>
<dbReference type="InterPro" id="IPR001387">
    <property type="entry name" value="Cro/C1-type_HTH"/>
</dbReference>
<comment type="caution">
    <text evidence="12">The sequence shown here is derived from an EMBL/GenBank/DDBJ whole genome shotgun (WGS) entry which is preliminary data.</text>
</comment>
<dbReference type="InterPro" id="IPR043519">
    <property type="entry name" value="NT_sf"/>
</dbReference>
<comment type="similarity">
    <text evidence="9">Belongs to the MntA antitoxin family.</text>
</comment>